<evidence type="ECO:0000256" key="2">
    <source>
        <dbReference type="ARBA" id="ARBA00006498"/>
    </source>
</evidence>
<dbReference type="EMBL" id="NCVQ01000006">
    <property type="protein sequence ID" value="PWZ20345.1"/>
    <property type="molecule type" value="Genomic_DNA"/>
</dbReference>
<dbReference type="InterPro" id="IPR023184">
    <property type="entry name" value="Ubol_cytC_Rdtase_hinge_dom"/>
</dbReference>
<evidence type="ECO:0000256" key="10">
    <source>
        <dbReference type="ARBA" id="ARBA00044364"/>
    </source>
</evidence>
<dbReference type="SUPFAM" id="SSF81531">
    <property type="entry name" value="Non-heme 11 kDa protein of cytochrome bc1 complex (Ubiquinol-cytochrome c reductase)"/>
    <property type="match status" value="1"/>
</dbReference>
<keyword evidence="6" id="KW-0249">Electron transport</keyword>
<protein>
    <recommendedName>
        <fullName evidence="11">Complex III subunit VI</fullName>
    </recommendedName>
    <alternativeName>
        <fullName evidence="10">Mitochondrial hinge protein</fullName>
    </alternativeName>
</protein>
<dbReference type="PANTHER" id="PTHR15336">
    <property type="entry name" value="UBIQUINOL-CYTOCHROME C REDUCTASE COMPLEX 7.8 KDA PROTEIN"/>
    <property type="match status" value="1"/>
</dbReference>
<comment type="similarity">
    <text evidence="2">Belongs to the UQCRH/QCR6 family.</text>
</comment>
<accession>A0A3L6EH24</accession>
<keyword evidence="5" id="KW-0999">Mitochondrion inner membrane</keyword>
<evidence type="ECO:0000256" key="5">
    <source>
        <dbReference type="ARBA" id="ARBA00022792"/>
    </source>
</evidence>
<accession>A0A3L6EHN7</accession>
<dbReference type="ExpressionAtlas" id="A0A3L6EHN7">
    <property type="expression patterns" value="baseline and differential"/>
</dbReference>
<proteinExistence type="inferred from homology"/>
<gene>
    <name evidence="13" type="ORF">Zm00014a_023214</name>
</gene>
<evidence type="ECO:0000313" key="13">
    <source>
        <dbReference type="EMBL" id="PWZ20344.1"/>
    </source>
</evidence>
<dbReference type="GO" id="GO:0006122">
    <property type="term" value="P:mitochondrial electron transport, ubiquinol to cytochrome c"/>
    <property type="evidence" value="ECO:0007669"/>
    <property type="project" value="InterPro"/>
</dbReference>
<dbReference type="Proteomes" id="UP000251960">
    <property type="component" value="Chromosome 5"/>
</dbReference>
<sequence>PSPPDPLPHQPTRGFGSFFVRPLLSRAHHLPHFRRPLRSRVLVSFRWIRALHLFAALRQSPMADEEVTDPKALLEDRSKAKCVSQWYDYQKCVKRIEDDETGHKHCTGQYFDYWKCVDKNVAEKLFEMLK</sequence>
<evidence type="ECO:0000259" key="12">
    <source>
        <dbReference type="Pfam" id="PF02320"/>
    </source>
</evidence>
<evidence type="ECO:0000313" key="14">
    <source>
        <dbReference type="Proteomes" id="UP000251960"/>
    </source>
</evidence>
<keyword evidence="8" id="KW-0472">Membrane</keyword>
<keyword evidence="4" id="KW-0679">Respiratory chain</keyword>
<name>A0A3L6EHN7_MAIZE</name>
<feature type="non-terminal residue" evidence="13">
    <location>
        <position position="1"/>
    </location>
</feature>
<comment type="caution">
    <text evidence="13">The sequence shown here is derived from an EMBL/GenBank/DDBJ whole genome shotgun (WGS) entry which is preliminary data.</text>
</comment>
<evidence type="ECO:0000256" key="11">
    <source>
        <dbReference type="ARBA" id="ARBA00076110"/>
    </source>
</evidence>
<dbReference type="Pfam" id="PF02320">
    <property type="entry name" value="UCR_hinge"/>
    <property type="match status" value="1"/>
</dbReference>
<dbReference type="FunFam" id="1.10.287.20:FF:000001">
    <property type="entry name" value="Cytochrome b-c1 complex subunit 6"/>
    <property type="match status" value="1"/>
</dbReference>
<dbReference type="InterPro" id="IPR003422">
    <property type="entry name" value="Cyt_b-c1_6"/>
</dbReference>
<dbReference type="Gene3D" id="1.10.287.20">
    <property type="entry name" value="Ubiquinol-cytochrome C reductase hinge domain"/>
    <property type="match status" value="1"/>
</dbReference>
<evidence type="ECO:0000256" key="6">
    <source>
        <dbReference type="ARBA" id="ARBA00022982"/>
    </source>
</evidence>
<keyword evidence="3" id="KW-0813">Transport</keyword>
<evidence type="ECO:0000256" key="9">
    <source>
        <dbReference type="ARBA" id="ARBA00023157"/>
    </source>
</evidence>
<reference evidence="13 14" key="1">
    <citation type="journal article" date="2018" name="Nat. Genet.">
        <title>Extensive intraspecific gene order and gene structural variations between Mo17 and other maize genomes.</title>
        <authorList>
            <person name="Sun S."/>
            <person name="Zhou Y."/>
            <person name="Chen J."/>
            <person name="Shi J."/>
            <person name="Zhao H."/>
            <person name="Zhao H."/>
            <person name="Song W."/>
            <person name="Zhang M."/>
            <person name="Cui Y."/>
            <person name="Dong X."/>
            <person name="Liu H."/>
            <person name="Ma X."/>
            <person name="Jiao Y."/>
            <person name="Wang B."/>
            <person name="Wei X."/>
            <person name="Stein J.C."/>
            <person name="Glaubitz J.C."/>
            <person name="Lu F."/>
            <person name="Yu G."/>
            <person name="Liang C."/>
            <person name="Fengler K."/>
            <person name="Li B."/>
            <person name="Rafalski A."/>
            <person name="Schnable P.S."/>
            <person name="Ware D.H."/>
            <person name="Buckler E.S."/>
            <person name="Lai J."/>
        </authorList>
    </citation>
    <scope>NUCLEOTIDE SEQUENCE [LARGE SCALE GENOMIC DNA]</scope>
    <source>
        <strain evidence="14">cv. Missouri 17</strain>
        <tissue evidence="13">Seedling</tissue>
    </source>
</reference>
<dbReference type="PANTHER" id="PTHR15336:SF1">
    <property type="entry name" value="CYTOCHROME B-C1 COMPLEX SUBUNIT 6"/>
    <property type="match status" value="1"/>
</dbReference>
<evidence type="ECO:0000256" key="8">
    <source>
        <dbReference type="ARBA" id="ARBA00023136"/>
    </source>
</evidence>
<dbReference type="GO" id="GO:0005743">
    <property type="term" value="C:mitochondrial inner membrane"/>
    <property type="evidence" value="ECO:0007669"/>
    <property type="project" value="UniProtKB-SubCell"/>
</dbReference>
<dbReference type="EMBL" id="NCVQ01000006">
    <property type="protein sequence ID" value="PWZ20344.1"/>
    <property type="molecule type" value="Genomic_DNA"/>
</dbReference>
<evidence type="ECO:0000256" key="4">
    <source>
        <dbReference type="ARBA" id="ARBA00022660"/>
    </source>
</evidence>
<dbReference type="InterPro" id="IPR036811">
    <property type="entry name" value="Ubol_cytC_Rdtase_hinge_dom_sf"/>
</dbReference>
<comment type="subcellular location">
    <subcellularLocation>
        <location evidence="1">Mitochondrion inner membrane</location>
        <topology evidence="1">Peripheral membrane protein</topology>
        <orientation evidence="1">Intermembrane side</orientation>
    </subcellularLocation>
</comment>
<evidence type="ECO:0000256" key="1">
    <source>
        <dbReference type="ARBA" id="ARBA00004137"/>
    </source>
</evidence>
<evidence type="ECO:0000256" key="3">
    <source>
        <dbReference type="ARBA" id="ARBA00022448"/>
    </source>
</evidence>
<dbReference type="AlphaFoldDB" id="A0A3L6EHN7"/>
<feature type="domain" description="Ubiquinol-cytochrome C reductase hinge" evidence="12">
    <location>
        <begin position="69"/>
        <end position="130"/>
    </location>
</feature>
<keyword evidence="9" id="KW-1015">Disulfide bond</keyword>
<organism evidence="13">
    <name type="scientific">Zea mays</name>
    <name type="common">Maize</name>
    <dbReference type="NCBI Taxonomy" id="4577"/>
    <lineage>
        <taxon>Eukaryota</taxon>
        <taxon>Viridiplantae</taxon>
        <taxon>Streptophyta</taxon>
        <taxon>Embryophyta</taxon>
        <taxon>Tracheophyta</taxon>
        <taxon>Spermatophyta</taxon>
        <taxon>Magnoliopsida</taxon>
        <taxon>Liliopsida</taxon>
        <taxon>Poales</taxon>
        <taxon>Poaceae</taxon>
        <taxon>PACMAD clade</taxon>
        <taxon>Panicoideae</taxon>
        <taxon>Andropogonodae</taxon>
        <taxon>Andropogoneae</taxon>
        <taxon>Tripsacinae</taxon>
        <taxon>Zea</taxon>
    </lineage>
</organism>
<keyword evidence="7" id="KW-0496">Mitochondrion</keyword>
<evidence type="ECO:0000256" key="7">
    <source>
        <dbReference type="ARBA" id="ARBA00023128"/>
    </source>
</evidence>